<keyword evidence="1" id="KW-0472">Membrane</keyword>
<name>A0A9P6ENZ3_9AGAR</name>
<organism evidence="2 3">
    <name type="scientific">Crepidotus variabilis</name>
    <dbReference type="NCBI Taxonomy" id="179855"/>
    <lineage>
        <taxon>Eukaryota</taxon>
        <taxon>Fungi</taxon>
        <taxon>Dikarya</taxon>
        <taxon>Basidiomycota</taxon>
        <taxon>Agaricomycotina</taxon>
        <taxon>Agaricomycetes</taxon>
        <taxon>Agaricomycetidae</taxon>
        <taxon>Agaricales</taxon>
        <taxon>Agaricineae</taxon>
        <taxon>Crepidotaceae</taxon>
        <taxon>Crepidotus</taxon>
    </lineage>
</organism>
<dbReference type="OrthoDB" id="2564485at2759"/>
<evidence type="ECO:0000256" key="1">
    <source>
        <dbReference type="SAM" id="Phobius"/>
    </source>
</evidence>
<keyword evidence="3" id="KW-1185">Reference proteome</keyword>
<evidence type="ECO:0008006" key="4">
    <source>
        <dbReference type="Google" id="ProtNLM"/>
    </source>
</evidence>
<gene>
    <name evidence="2" type="ORF">CPB83DRAFT_759140</name>
</gene>
<accession>A0A9P6ENZ3</accession>
<dbReference type="EMBL" id="MU157831">
    <property type="protein sequence ID" value="KAF9532596.1"/>
    <property type="molecule type" value="Genomic_DNA"/>
</dbReference>
<sequence>MVFQIEYSITRSVGGRTWLGPVSYIGAFIAIVMLTLVNVALVGYETVNLFSDNYNITQSLWYDTFMPYRKAKPGTMCEPHILNVGDRFTTNYTVFEWVIQSVALAGIPVGALSGVPYTGNLLNDCDVTMIYMNGDMARYSVQFSVVVTCKDNDSEVTAATSFTASSLSGVMADVFGVVSQSNSGLFSNPRPIVLSALINNAAIDLGIRVQTALAVSNGATPIALSTLSSFDNFCPASLSSSDCGKQRPSITFNQSVSITPNNTLTQSFSTKLAPSSTVIDAITEAPLLNLLQTVYAAARIDLGIDSPNNIFLHKEAIPLVLNKTFPVTPNTPASVPEALTSNLFIDLEDPSQIDESYVNFLPLKVSGPAAIRVLYLCRYQRRKSGGSLFISVLVAVLSMFTSGWGIYLGLLTKWAKRGPGCGYSL</sequence>
<comment type="caution">
    <text evidence="2">The sequence shown here is derived from an EMBL/GenBank/DDBJ whole genome shotgun (WGS) entry which is preliminary data.</text>
</comment>
<evidence type="ECO:0000313" key="2">
    <source>
        <dbReference type="EMBL" id="KAF9532596.1"/>
    </source>
</evidence>
<feature type="transmembrane region" description="Helical" evidence="1">
    <location>
        <begin position="388"/>
        <end position="410"/>
    </location>
</feature>
<reference evidence="2" key="1">
    <citation type="submission" date="2020-11" db="EMBL/GenBank/DDBJ databases">
        <authorList>
            <consortium name="DOE Joint Genome Institute"/>
            <person name="Ahrendt S."/>
            <person name="Riley R."/>
            <person name="Andreopoulos W."/>
            <person name="Labutti K."/>
            <person name="Pangilinan J."/>
            <person name="Ruiz-Duenas F.J."/>
            <person name="Barrasa J.M."/>
            <person name="Sanchez-Garcia M."/>
            <person name="Camarero S."/>
            <person name="Miyauchi S."/>
            <person name="Serrano A."/>
            <person name="Linde D."/>
            <person name="Babiker R."/>
            <person name="Drula E."/>
            <person name="Ayuso-Fernandez I."/>
            <person name="Pacheco R."/>
            <person name="Padilla G."/>
            <person name="Ferreira P."/>
            <person name="Barriuso J."/>
            <person name="Kellner H."/>
            <person name="Castanera R."/>
            <person name="Alfaro M."/>
            <person name="Ramirez L."/>
            <person name="Pisabarro A.G."/>
            <person name="Kuo A."/>
            <person name="Tritt A."/>
            <person name="Lipzen A."/>
            <person name="He G."/>
            <person name="Yan M."/>
            <person name="Ng V."/>
            <person name="Cullen D."/>
            <person name="Martin F."/>
            <person name="Rosso M.-N."/>
            <person name="Henrissat B."/>
            <person name="Hibbett D."/>
            <person name="Martinez A.T."/>
            <person name="Grigoriev I.V."/>
        </authorList>
    </citation>
    <scope>NUCLEOTIDE SEQUENCE</scope>
    <source>
        <strain evidence="2">CBS 506.95</strain>
    </source>
</reference>
<keyword evidence="1" id="KW-0812">Transmembrane</keyword>
<keyword evidence="1" id="KW-1133">Transmembrane helix</keyword>
<dbReference type="AlphaFoldDB" id="A0A9P6ENZ3"/>
<evidence type="ECO:0000313" key="3">
    <source>
        <dbReference type="Proteomes" id="UP000807306"/>
    </source>
</evidence>
<feature type="transmembrane region" description="Helical" evidence="1">
    <location>
        <begin position="22"/>
        <end position="44"/>
    </location>
</feature>
<dbReference type="Proteomes" id="UP000807306">
    <property type="component" value="Unassembled WGS sequence"/>
</dbReference>
<protein>
    <recommendedName>
        <fullName evidence="4">Transmembrane protein</fullName>
    </recommendedName>
</protein>
<proteinExistence type="predicted"/>